<dbReference type="RefSeq" id="XP_009166374.1">
    <property type="nucleotide sequence ID" value="XM_009168110.1"/>
</dbReference>
<dbReference type="OrthoDB" id="6273320at2759"/>
<feature type="compositionally biased region" description="Low complexity" evidence="1">
    <location>
        <begin position="56"/>
        <end position="69"/>
    </location>
</feature>
<dbReference type="KEGG" id="ovi:T265_03591"/>
<feature type="region of interest" description="Disordered" evidence="1">
    <location>
        <begin position="51"/>
        <end position="73"/>
    </location>
</feature>
<accession>A0A075A2U0</accession>
<gene>
    <name evidence="2" type="ORF">T265_03591</name>
</gene>
<feature type="compositionally biased region" description="Pro residues" evidence="1">
    <location>
        <begin position="223"/>
        <end position="233"/>
    </location>
</feature>
<protein>
    <submittedName>
        <fullName evidence="2">Uncharacterized protein</fullName>
    </submittedName>
</protein>
<evidence type="ECO:0000313" key="2">
    <source>
        <dbReference type="EMBL" id="KER29900.1"/>
    </source>
</evidence>
<evidence type="ECO:0000313" key="3">
    <source>
        <dbReference type="Proteomes" id="UP000054324"/>
    </source>
</evidence>
<feature type="compositionally biased region" description="Low complexity" evidence="1">
    <location>
        <begin position="239"/>
        <end position="260"/>
    </location>
</feature>
<dbReference type="Proteomes" id="UP000054324">
    <property type="component" value="Unassembled WGS sequence"/>
</dbReference>
<feature type="region of interest" description="Disordered" evidence="1">
    <location>
        <begin position="101"/>
        <end position="132"/>
    </location>
</feature>
<proteinExistence type="predicted"/>
<keyword evidence="3" id="KW-1185">Reference proteome</keyword>
<dbReference type="STRING" id="6198.A0A075A2U0"/>
<reference evidence="2 3" key="1">
    <citation type="submission" date="2013-11" db="EMBL/GenBank/DDBJ databases">
        <title>Opisthorchis viverrini - life in the bile duct.</title>
        <authorList>
            <person name="Young N.D."/>
            <person name="Nagarajan N."/>
            <person name="Lin S.J."/>
            <person name="Korhonen P.K."/>
            <person name="Jex A.R."/>
            <person name="Hall R.S."/>
            <person name="Safavi-Hemami H."/>
            <person name="Kaewkong W."/>
            <person name="Bertrand D."/>
            <person name="Gao S."/>
            <person name="Seet Q."/>
            <person name="Wongkham S."/>
            <person name="Teh B.T."/>
            <person name="Wongkham C."/>
            <person name="Intapan P.M."/>
            <person name="Maleewong W."/>
            <person name="Yang X."/>
            <person name="Hu M."/>
            <person name="Wang Z."/>
            <person name="Hofmann A."/>
            <person name="Sternberg P.W."/>
            <person name="Tan P."/>
            <person name="Wang J."/>
            <person name="Gasser R.B."/>
        </authorList>
    </citation>
    <scope>NUCLEOTIDE SEQUENCE [LARGE SCALE GENOMIC DNA]</scope>
</reference>
<sequence length="331" mass="34290">MLQRKSSRRCSAQYYLSAEDHVENEVKHERLLTETSRLSSSWASLSVSGNDKAESDCSSSSVSANNSPNHRPNSFSGPLVISVTCSGNSCQSAHGCHPAQPSSSRCTPTSPTPHSLSSGHASPAASPVSSRVQCYSPGLAPSLSSPTTRRPNTASPLLLPSALCRKRGYFSTMLTAGCSSGDASREGSPDSSLSSGRGCKSMRQADGRAYSFCDAPQFRWPPGPPVTSNPPSPSCHLFPSLLPTGTAPSSPSTSSLPSPRLSFTSSLITFPGSPASSAALNSTTSSGGVPQLLPSPKSETKLTSVMDTEATTSVPPTDDSDRNESASASEC</sequence>
<dbReference type="AlphaFoldDB" id="A0A075A2U0"/>
<name>A0A075A2U0_OPIVI</name>
<dbReference type="GeneID" id="20317778"/>
<feature type="region of interest" description="Disordered" evidence="1">
    <location>
        <begin position="178"/>
        <end position="200"/>
    </location>
</feature>
<organism evidence="2 3">
    <name type="scientific">Opisthorchis viverrini</name>
    <name type="common">Southeast Asian liver fluke</name>
    <dbReference type="NCBI Taxonomy" id="6198"/>
    <lineage>
        <taxon>Eukaryota</taxon>
        <taxon>Metazoa</taxon>
        <taxon>Spiralia</taxon>
        <taxon>Lophotrochozoa</taxon>
        <taxon>Platyhelminthes</taxon>
        <taxon>Trematoda</taxon>
        <taxon>Digenea</taxon>
        <taxon>Opisthorchiida</taxon>
        <taxon>Opisthorchiata</taxon>
        <taxon>Opisthorchiidae</taxon>
        <taxon>Opisthorchis</taxon>
    </lineage>
</organism>
<dbReference type="CTD" id="20317778"/>
<dbReference type="EMBL" id="KL596670">
    <property type="protein sequence ID" value="KER29900.1"/>
    <property type="molecule type" value="Genomic_DNA"/>
</dbReference>
<evidence type="ECO:0000256" key="1">
    <source>
        <dbReference type="SAM" id="MobiDB-lite"/>
    </source>
</evidence>
<feature type="compositionally biased region" description="Low complexity" evidence="1">
    <location>
        <begin position="101"/>
        <end position="130"/>
    </location>
</feature>
<feature type="region of interest" description="Disordered" evidence="1">
    <location>
        <begin position="275"/>
        <end position="331"/>
    </location>
</feature>
<feature type="region of interest" description="Disordered" evidence="1">
    <location>
        <begin position="223"/>
        <end position="260"/>
    </location>
</feature>
<feature type="compositionally biased region" description="Low complexity" evidence="1">
    <location>
        <begin position="275"/>
        <end position="286"/>
    </location>
</feature>
<feature type="compositionally biased region" description="Polar residues" evidence="1">
    <location>
        <begin position="301"/>
        <end position="315"/>
    </location>
</feature>